<dbReference type="PANTHER" id="PTHR30461">
    <property type="entry name" value="DNA-INVERTASE FROM LAMBDOID PROPHAGE"/>
    <property type="match status" value="1"/>
</dbReference>
<dbReference type="InterPro" id="IPR036162">
    <property type="entry name" value="Resolvase-like_N_sf"/>
</dbReference>
<proteinExistence type="predicted"/>
<accession>W8T662</accession>
<dbReference type="GO" id="GO:0003677">
    <property type="term" value="F:DNA binding"/>
    <property type="evidence" value="ECO:0007669"/>
    <property type="project" value="InterPro"/>
</dbReference>
<feature type="domain" description="Resolvase/invertase-type recombinase catalytic" evidence="2">
    <location>
        <begin position="612"/>
        <end position="762"/>
    </location>
</feature>
<dbReference type="Gene3D" id="3.40.50.1390">
    <property type="entry name" value="Resolvase, N-terminal catalytic domain"/>
    <property type="match status" value="2"/>
</dbReference>
<feature type="domain" description="Resolvase/invertase-type recombinase catalytic" evidence="2">
    <location>
        <begin position="31"/>
        <end position="178"/>
    </location>
</feature>
<evidence type="ECO:0000256" key="1">
    <source>
        <dbReference type="SAM" id="Coils"/>
    </source>
</evidence>
<name>W8T662_PEPAC</name>
<dbReference type="EMBL" id="CP007452">
    <property type="protein sequence ID" value="AHM57224.1"/>
    <property type="molecule type" value="Genomic_DNA"/>
</dbReference>
<dbReference type="InterPro" id="IPR038109">
    <property type="entry name" value="DNA_bind_recomb_sf"/>
</dbReference>
<feature type="coiled-coil region" evidence="1">
    <location>
        <begin position="995"/>
        <end position="1055"/>
    </location>
</feature>
<sequence>MDENRLWVKTLWEPLDEKSKSPLESKEEGIKVAAYCRVSNSKNSFISLQNQISYYTNLISSKPNWRLTGIYVENKISGATYDKRPGFKRMLRHAKEGRIDLILTKSVSRFARNSKELIEVVNQLKEDNVSIFFEAENIDTSLNYNSLLLHTYAAIAQDEIETNSQLVRLGAERKFIQGTPAFGNMYGYDKAEHEGKETFKINEHEAQIVLWIFEQFIGGKTYAQINRELISKGIETKKGNKSWSASYVRKIIMEIAYTGNKITRRRTKDLLTGKVKQTKDRDQYYIMNSHPAIISEEIFTTAQNIAKENGYGKQKRHKEPTHRPFSGRLTCGRCKGKFRAEYTYNWRCVNAFPSVGLCDAAKLKDKKLLQMSIRAFKERFDFKEQGAIKELIKTLHKINQNDHFEFHRLRYFAEIEIANGTECHEKALELIKEYEEFEKKVSKIEDDRVFRDKAVAWLEGIDSLEEFESTITVELARAWIASIEVYSEDAFIVMWIDEKETIIGPKKIKRIERHVEEKEKARFLANENLEHTDLGEEVDALLETQITGQYKEMPIGNINANVLKRKTAQSKIDFEAIKLEPGLGIEDVNSLKENLAKTKAASFIKENEKKLRVACYCRVSTHMDEQKVSLQTQIAYYTYLILKNPKYSYVGAFVDEGESGTSLTHRDDFNRMINEAKAGKIDLIITKSLSRFGRNIVDVLETIKTLRELPSPVHCYFEKENIHTADDKAPLLTSLMSSINQNEITGLSSSITWGIRKLAQRGIIHRTTDIYGYTIDKKRNWKVVPEEAKVIRFIAKEFIDGKSIKDIIVGLHEKGMKSPNGNEYWDDTKIREMLRSEKYKGDYLFQKTYTPDVIGSKPRKNNGEKMQYYIENHHPAIISGKDWDLIQEFFKNRSREPIENPKALRTAGRIVFYRKFFCAECGGVVSRYRHRSTGGREGSNWRCYNSYGSMNVQCHSSSSTRQEYMEFNFMKTLSQISESDEFRLKVEEVIGKLRLSQEERLAEKEIRENIEALNQQLYEAVDGEMAKEGHDTRKIDYLTSEIINLQNELKVFTEREEKADCYKAQLRELLKACKNLKPLNFKEYHNMDVRIEPGDSIYSTTKNAKDKTYIKKDSKDHFREDLFEKYVLKAHLDYEGVILYDFIFEVDYGCGMKYQEYLEAFENAKAEINLEELLISKEAAALKIFCKQPRFPKEMREHLGNLTHISFDKRILKPLVEAGRLKLIRGKRRYDWRYYWQE</sequence>
<dbReference type="InterPro" id="IPR011109">
    <property type="entry name" value="DNA_bind_recombinase_dom"/>
</dbReference>
<dbReference type="HOGENOM" id="CLU_266947_0_0_9"/>
<gene>
    <name evidence="4" type="ORF">EAL2_c19430</name>
</gene>
<feature type="domain" description="Recombinase" evidence="3">
    <location>
        <begin position="185"/>
        <end position="312"/>
    </location>
</feature>
<evidence type="ECO:0000259" key="3">
    <source>
        <dbReference type="PROSITE" id="PS51737"/>
    </source>
</evidence>
<dbReference type="STRING" id="1286171.EAL2_c19430"/>
<keyword evidence="1" id="KW-0175">Coiled coil</keyword>
<feature type="domain" description="Recombinase" evidence="3">
    <location>
        <begin position="770"/>
        <end position="896"/>
    </location>
</feature>
<dbReference type="SUPFAM" id="SSF53041">
    <property type="entry name" value="Resolvase-like"/>
    <property type="match status" value="2"/>
</dbReference>
<dbReference type="SMART" id="SM00857">
    <property type="entry name" value="Resolvase"/>
    <property type="match status" value="2"/>
</dbReference>
<dbReference type="RefSeq" id="WP_025436173.1">
    <property type="nucleotide sequence ID" value="NZ_CP007452.1"/>
</dbReference>
<dbReference type="PANTHER" id="PTHR30461:SF23">
    <property type="entry name" value="DNA RECOMBINASE-RELATED"/>
    <property type="match status" value="1"/>
</dbReference>
<evidence type="ECO:0000313" key="5">
    <source>
        <dbReference type="Proteomes" id="UP000019591"/>
    </source>
</evidence>
<dbReference type="CDD" id="cd00338">
    <property type="entry name" value="Ser_Recombinase"/>
    <property type="match status" value="2"/>
</dbReference>
<dbReference type="PATRIC" id="fig|1286171.3.peg.1892"/>
<keyword evidence="5" id="KW-1185">Reference proteome</keyword>
<dbReference type="OrthoDB" id="9804620at2"/>
<dbReference type="GO" id="GO:0000150">
    <property type="term" value="F:DNA strand exchange activity"/>
    <property type="evidence" value="ECO:0007669"/>
    <property type="project" value="InterPro"/>
</dbReference>
<dbReference type="Pfam" id="PF00239">
    <property type="entry name" value="Resolvase"/>
    <property type="match status" value="2"/>
</dbReference>
<evidence type="ECO:0000313" key="4">
    <source>
        <dbReference type="EMBL" id="AHM57224.1"/>
    </source>
</evidence>
<dbReference type="Gene3D" id="3.90.1750.20">
    <property type="entry name" value="Putative Large Serine Recombinase, Chain B, Domain 2"/>
    <property type="match status" value="2"/>
</dbReference>
<dbReference type="KEGG" id="eac:EAL2_c19430"/>
<dbReference type="PROSITE" id="PS51736">
    <property type="entry name" value="RECOMBINASES_3"/>
    <property type="match status" value="2"/>
</dbReference>
<dbReference type="eggNOG" id="COG1961">
    <property type="taxonomic scope" value="Bacteria"/>
</dbReference>
<dbReference type="PROSITE" id="PS51737">
    <property type="entry name" value="RECOMBINASE_DNA_BIND"/>
    <property type="match status" value="2"/>
</dbReference>
<reference evidence="4 5" key="1">
    <citation type="journal article" date="2014" name="Genome Announc.">
        <title>Complete Genome Sequence of Amino Acid-Utilizing Eubacterium acidaminophilum al-2 (DSM 3953).</title>
        <authorList>
            <person name="Poehlein A."/>
            <person name="Andreesen J.R."/>
            <person name="Daniel R."/>
        </authorList>
    </citation>
    <scope>NUCLEOTIDE SEQUENCE [LARGE SCALE GENOMIC DNA]</scope>
    <source>
        <strain evidence="4 5">DSM 3953</strain>
    </source>
</reference>
<dbReference type="Pfam" id="PF07508">
    <property type="entry name" value="Recombinase"/>
    <property type="match status" value="2"/>
</dbReference>
<dbReference type="Proteomes" id="UP000019591">
    <property type="component" value="Chromosome"/>
</dbReference>
<dbReference type="InterPro" id="IPR006119">
    <property type="entry name" value="Resolv_N"/>
</dbReference>
<dbReference type="AlphaFoldDB" id="W8T662"/>
<evidence type="ECO:0000259" key="2">
    <source>
        <dbReference type="PROSITE" id="PS51736"/>
    </source>
</evidence>
<protein>
    <submittedName>
        <fullName evidence="4">Resolvase domain protein</fullName>
    </submittedName>
</protein>
<organism evidence="4 5">
    <name type="scientific">Peptoclostridium acidaminophilum DSM 3953</name>
    <dbReference type="NCBI Taxonomy" id="1286171"/>
    <lineage>
        <taxon>Bacteria</taxon>
        <taxon>Bacillati</taxon>
        <taxon>Bacillota</taxon>
        <taxon>Clostridia</taxon>
        <taxon>Peptostreptococcales</taxon>
        <taxon>Peptoclostridiaceae</taxon>
        <taxon>Peptoclostridium</taxon>
    </lineage>
</organism>
<dbReference type="InterPro" id="IPR050639">
    <property type="entry name" value="SSR_resolvase"/>
</dbReference>